<dbReference type="PANTHER" id="PTHR47691">
    <property type="entry name" value="REGULATOR-RELATED"/>
    <property type="match status" value="1"/>
</dbReference>
<dbReference type="Gene3D" id="1.25.40.10">
    <property type="entry name" value="Tetratricopeptide repeat domain"/>
    <property type="match status" value="1"/>
</dbReference>
<comment type="caution">
    <text evidence="1">The sequence shown here is derived from an EMBL/GenBank/DDBJ whole genome shotgun (WGS) entry which is preliminary data.</text>
</comment>
<keyword evidence="2" id="KW-1185">Reference proteome</keyword>
<organism evidence="1 2">
    <name type="scientific">Streptomonospora wellingtoniae</name>
    <dbReference type="NCBI Taxonomy" id="3075544"/>
    <lineage>
        <taxon>Bacteria</taxon>
        <taxon>Bacillati</taxon>
        <taxon>Actinomycetota</taxon>
        <taxon>Actinomycetes</taxon>
        <taxon>Streptosporangiales</taxon>
        <taxon>Nocardiopsidaceae</taxon>
        <taxon>Streptomonospora</taxon>
    </lineage>
</organism>
<sequence length="513" mass="55835">MVLPLREGARKVTLETLTPEESLALLREHLGTARVDAEPEAARALVGHCARLPLALRVLAERLNELPDLPLATIAAELSAEDERLDGLGFTGDELSDVRAVFSASYGALAEETAALFRALGVHPGDDFTPAACAAAAGLRPGRTRRLLEQLAAANLVQRLKHDRYRMHDLLRVYAAERFRAEEPGGQEAAVIGRLGAWYLTCARNAVRAVLPNFRFVPLERYERADAQGFDSPADAVAWFEAERENIVQTLRAALDSRLDDLAWRLPATAYPLFEYGWYWSDWRGIHLIGLEAARAASDRYGEARNLVGLADAEWSRDEIDTALGHYEAALAGARESGDGWTEGFALRQLGELRWERDRDPGAEELLWEATHAFHGAGERRGRGMALLSLAAYERDQGRTASAEEHARAAVALFTEIADTWTTAWAGCKLAAILAAAERFAEAVAEYATATAVFEEARSLEGVSAARLGAGRALAAAGRTEEARAQLTAALDILESMEDPRAAEVEAEIADLG</sequence>
<accession>A0ABU2KQ57</accession>
<dbReference type="Proteomes" id="UP001183226">
    <property type="component" value="Unassembled WGS sequence"/>
</dbReference>
<name>A0ABU2KQ57_9ACTN</name>
<reference evidence="2" key="1">
    <citation type="submission" date="2023-07" db="EMBL/GenBank/DDBJ databases">
        <title>30 novel species of actinomycetes from the DSMZ collection.</title>
        <authorList>
            <person name="Nouioui I."/>
        </authorList>
    </citation>
    <scope>NUCLEOTIDE SEQUENCE [LARGE SCALE GENOMIC DNA]</scope>
    <source>
        <strain evidence="2">DSM 45055</strain>
    </source>
</reference>
<dbReference type="EMBL" id="JAVREK010000003">
    <property type="protein sequence ID" value="MDT0301427.1"/>
    <property type="molecule type" value="Genomic_DNA"/>
</dbReference>
<dbReference type="InterPro" id="IPR011990">
    <property type="entry name" value="TPR-like_helical_dom_sf"/>
</dbReference>
<gene>
    <name evidence="1" type="ORF">RM446_04785</name>
</gene>
<evidence type="ECO:0000313" key="1">
    <source>
        <dbReference type="EMBL" id="MDT0301427.1"/>
    </source>
</evidence>
<evidence type="ECO:0008006" key="3">
    <source>
        <dbReference type="Google" id="ProtNLM"/>
    </source>
</evidence>
<evidence type="ECO:0000313" key="2">
    <source>
        <dbReference type="Proteomes" id="UP001183226"/>
    </source>
</evidence>
<dbReference type="SUPFAM" id="SSF48452">
    <property type="entry name" value="TPR-like"/>
    <property type="match status" value="1"/>
</dbReference>
<dbReference type="RefSeq" id="WP_311543865.1">
    <property type="nucleotide sequence ID" value="NZ_JAVREK010000003.1"/>
</dbReference>
<dbReference type="PANTHER" id="PTHR47691:SF3">
    <property type="entry name" value="HTH-TYPE TRANSCRIPTIONAL REGULATOR RV0890C-RELATED"/>
    <property type="match status" value="1"/>
</dbReference>
<protein>
    <recommendedName>
        <fullName evidence="3">Tetratricopeptide repeat protein</fullName>
    </recommendedName>
</protein>
<proteinExistence type="predicted"/>